<evidence type="ECO:0000313" key="2">
    <source>
        <dbReference type="EMBL" id="KAK5172669.1"/>
    </source>
</evidence>
<comment type="caution">
    <text evidence="2">The sequence shown here is derived from an EMBL/GenBank/DDBJ whole genome shotgun (WGS) entry which is preliminary data.</text>
</comment>
<dbReference type="Proteomes" id="UP001337655">
    <property type="component" value="Unassembled WGS sequence"/>
</dbReference>
<evidence type="ECO:0000313" key="3">
    <source>
        <dbReference type="Proteomes" id="UP001337655"/>
    </source>
</evidence>
<organism evidence="2 3">
    <name type="scientific">Saxophila tyrrhenica</name>
    <dbReference type="NCBI Taxonomy" id="1690608"/>
    <lineage>
        <taxon>Eukaryota</taxon>
        <taxon>Fungi</taxon>
        <taxon>Dikarya</taxon>
        <taxon>Ascomycota</taxon>
        <taxon>Pezizomycotina</taxon>
        <taxon>Dothideomycetes</taxon>
        <taxon>Dothideomycetidae</taxon>
        <taxon>Mycosphaerellales</taxon>
        <taxon>Extremaceae</taxon>
        <taxon>Saxophila</taxon>
    </lineage>
</organism>
<dbReference type="AlphaFoldDB" id="A0AAV9PID7"/>
<proteinExistence type="predicted"/>
<feature type="compositionally biased region" description="Basic and acidic residues" evidence="1">
    <location>
        <begin position="100"/>
        <end position="121"/>
    </location>
</feature>
<dbReference type="Gene3D" id="3.40.50.10190">
    <property type="entry name" value="BRCT domain"/>
    <property type="match status" value="1"/>
</dbReference>
<evidence type="ECO:0000256" key="1">
    <source>
        <dbReference type="SAM" id="MobiDB-lite"/>
    </source>
</evidence>
<feature type="region of interest" description="Disordered" evidence="1">
    <location>
        <begin position="58"/>
        <end position="129"/>
    </location>
</feature>
<reference evidence="2 3" key="1">
    <citation type="submission" date="2023-08" db="EMBL/GenBank/DDBJ databases">
        <title>Black Yeasts Isolated from many extreme environments.</title>
        <authorList>
            <person name="Coleine C."/>
            <person name="Stajich J.E."/>
            <person name="Selbmann L."/>
        </authorList>
    </citation>
    <scope>NUCLEOTIDE SEQUENCE [LARGE SCALE GENOMIC DNA]</scope>
    <source>
        <strain evidence="2 3">CCFEE 5935</strain>
    </source>
</reference>
<dbReference type="InterPro" id="IPR036420">
    <property type="entry name" value="BRCT_dom_sf"/>
</dbReference>
<dbReference type="SUPFAM" id="SSF52113">
    <property type="entry name" value="BRCT domain"/>
    <property type="match status" value="1"/>
</dbReference>
<dbReference type="RefSeq" id="XP_064661387.1">
    <property type="nucleotide sequence ID" value="XM_064800048.1"/>
</dbReference>
<evidence type="ECO:0008006" key="4">
    <source>
        <dbReference type="Google" id="ProtNLM"/>
    </source>
</evidence>
<dbReference type="GeneID" id="89924136"/>
<keyword evidence="3" id="KW-1185">Reference proteome</keyword>
<name>A0AAV9PID7_9PEZI</name>
<sequence>MSELSQVVAVVETRAGAFSNVTLYHSHEDAKDAGECGRMRSDGLSHFELRTLTVMPEGASNAGATALTTKTRTKKKKAKADHPASPDSLDDDELTQLGTDPKEKTPKPKRPLTEKELENRAARQKVPTGSPTALLGWKVIFVGTLGLEHKALETATTQCGGEVVKKIEEANYIVVGKKPGTKSQELMQKSTADQISEAAFISSLRPDAEDEMLDGFAQVDSDAEPPMKKQKKN</sequence>
<accession>A0AAV9PID7</accession>
<feature type="region of interest" description="Disordered" evidence="1">
    <location>
        <begin position="211"/>
        <end position="233"/>
    </location>
</feature>
<protein>
    <recommendedName>
        <fullName evidence="4">BRCT domain-containing protein</fullName>
    </recommendedName>
</protein>
<gene>
    <name evidence="2" type="ORF">LTR77_002789</name>
</gene>
<dbReference type="EMBL" id="JAVRRT010000004">
    <property type="protein sequence ID" value="KAK5172669.1"/>
    <property type="molecule type" value="Genomic_DNA"/>
</dbReference>